<evidence type="ECO:0000313" key="1">
    <source>
        <dbReference type="EMBL" id="MPC78080.1"/>
    </source>
</evidence>
<dbReference type="AlphaFoldDB" id="A0A5B7I070"/>
<name>A0A5B7I070_PORTR</name>
<keyword evidence="2" id="KW-1185">Reference proteome</keyword>
<protein>
    <submittedName>
        <fullName evidence="1">Uncharacterized protein</fullName>
    </submittedName>
</protein>
<proteinExistence type="predicted"/>
<dbReference type="EMBL" id="VSRR010047550">
    <property type="protein sequence ID" value="MPC78080.1"/>
    <property type="molecule type" value="Genomic_DNA"/>
</dbReference>
<accession>A0A5B7I070</accession>
<evidence type="ECO:0000313" key="2">
    <source>
        <dbReference type="Proteomes" id="UP000324222"/>
    </source>
</evidence>
<organism evidence="1 2">
    <name type="scientific">Portunus trituberculatus</name>
    <name type="common">Swimming crab</name>
    <name type="synonym">Neptunus trituberculatus</name>
    <dbReference type="NCBI Taxonomy" id="210409"/>
    <lineage>
        <taxon>Eukaryota</taxon>
        <taxon>Metazoa</taxon>
        <taxon>Ecdysozoa</taxon>
        <taxon>Arthropoda</taxon>
        <taxon>Crustacea</taxon>
        <taxon>Multicrustacea</taxon>
        <taxon>Malacostraca</taxon>
        <taxon>Eumalacostraca</taxon>
        <taxon>Eucarida</taxon>
        <taxon>Decapoda</taxon>
        <taxon>Pleocyemata</taxon>
        <taxon>Brachyura</taxon>
        <taxon>Eubrachyura</taxon>
        <taxon>Portunoidea</taxon>
        <taxon>Portunidae</taxon>
        <taxon>Portuninae</taxon>
        <taxon>Portunus</taxon>
    </lineage>
</organism>
<dbReference type="Proteomes" id="UP000324222">
    <property type="component" value="Unassembled WGS sequence"/>
</dbReference>
<sequence length="99" mass="10874">MLANHSAALWTSGEMQTAFTVTITITITTIRSHIVTRRAGRADSALTQYSLVSLGSLLNTEPYLLMYFLTKSRVLCLTLSLHSSASMLCSCFSSFTMTK</sequence>
<gene>
    <name evidence="1" type="ORF">E2C01_072556</name>
</gene>
<reference evidence="1 2" key="1">
    <citation type="submission" date="2019-05" db="EMBL/GenBank/DDBJ databases">
        <title>Another draft genome of Portunus trituberculatus and its Hox gene families provides insights of decapod evolution.</title>
        <authorList>
            <person name="Jeong J.-H."/>
            <person name="Song I."/>
            <person name="Kim S."/>
            <person name="Choi T."/>
            <person name="Kim D."/>
            <person name="Ryu S."/>
            <person name="Kim W."/>
        </authorList>
    </citation>
    <scope>NUCLEOTIDE SEQUENCE [LARGE SCALE GENOMIC DNA]</scope>
    <source>
        <tissue evidence="1">Muscle</tissue>
    </source>
</reference>
<comment type="caution">
    <text evidence="1">The sequence shown here is derived from an EMBL/GenBank/DDBJ whole genome shotgun (WGS) entry which is preliminary data.</text>
</comment>